<sequence length="152" mass="16187">MGRAATRSAPGRRRRRGRRGVWARLVLPAALALAALQGCAAPEAGGAPASRLGKITFVAEPLAPPAQGSNTFDVQLSWRESGEPVEGVALRASAMMPSMGHQPTDEPRVEETGPGLYEVSGVVFSMPGLWEVRYRAVGSSLLDEAAFQYRVE</sequence>
<evidence type="ECO:0000259" key="2">
    <source>
        <dbReference type="Pfam" id="PF13115"/>
    </source>
</evidence>
<evidence type="ECO:0000256" key="1">
    <source>
        <dbReference type="SAM" id="SignalP"/>
    </source>
</evidence>
<proteinExistence type="predicted"/>
<dbReference type="EMBL" id="CP012673">
    <property type="protein sequence ID" value="AUX42219.1"/>
    <property type="molecule type" value="Genomic_DNA"/>
</dbReference>
<reference evidence="3 4" key="1">
    <citation type="submission" date="2015-09" db="EMBL/GenBank/DDBJ databases">
        <title>Sorangium comparison.</title>
        <authorList>
            <person name="Zaburannyi N."/>
            <person name="Bunk B."/>
            <person name="Overmann J."/>
            <person name="Mueller R."/>
        </authorList>
    </citation>
    <scope>NUCLEOTIDE SEQUENCE [LARGE SCALE GENOMIC DNA]</scope>
    <source>
        <strain evidence="3 4">So ce26</strain>
    </source>
</reference>
<dbReference type="InterPro" id="IPR032693">
    <property type="entry name" value="YtkA-like_dom"/>
</dbReference>
<name>A0A2L0ESF2_SORCE</name>
<accession>A0A2L0ESF2</accession>
<keyword evidence="1" id="KW-0732">Signal</keyword>
<feature type="domain" description="YtkA-like" evidence="2">
    <location>
        <begin position="56"/>
        <end position="133"/>
    </location>
</feature>
<evidence type="ECO:0000313" key="3">
    <source>
        <dbReference type="EMBL" id="AUX42219.1"/>
    </source>
</evidence>
<dbReference type="AlphaFoldDB" id="A0A2L0ESF2"/>
<feature type="chain" id="PRO_5014681948" description="YtkA-like domain-containing protein" evidence="1">
    <location>
        <begin position="41"/>
        <end position="152"/>
    </location>
</feature>
<feature type="signal peptide" evidence="1">
    <location>
        <begin position="1"/>
        <end position="40"/>
    </location>
</feature>
<gene>
    <name evidence="3" type="ORF">SOCE26_036460</name>
</gene>
<dbReference type="Pfam" id="PF13115">
    <property type="entry name" value="YtkA"/>
    <property type="match status" value="1"/>
</dbReference>
<dbReference type="Proteomes" id="UP000238348">
    <property type="component" value="Chromosome"/>
</dbReference>
<organism evidence="3 4">
    <name type="scientific">Sorangium cellulosum</name>
    <name type="common">Polyangium cellulosum</name>
    <dbReference type="NCBI Taxonomy" id="56"/>
    <lineage>
        <taxon>Bacteria</taxon>
        <taxon>Pseudomonadati</taxon>
        <taxon>Myxococcota</taxon>
        <taxon>Polyangia</taxon>
        <taxon>Polyangiales</taxon>
        <taxon>Polyangiaceae</taxon>
        <taxon>Sorangium</taxon>
    </lineage>
</organism>
<evidence type="ECO:0000313" key="4">
    <source>
        <dbReference type="Proteomes" id="UP000238348"/>
    </source>
</evidence>
<protein>
    <recommendedName>
        <fullName evidence="2">YtkA-like domain-containing protein</fullName>
    </recommendedName>
</protein>